<dbReference type="AlphaFoldDB" id="A0A0C2XNL9"/>
<evidence type="ECO:0000313" key="11">
    <source>
        <dbReference type="EMBL" id="KIM30562.1"/>
    </source>
</evidence>
<reference evidence="12" key="2">
    <citation type="submission" date="2015-01" db="EMBL/GenBank/DDBJ databases">
        <title>Evolutionary Origins and Diversification of the Mycorrhizal Mutualists.</title>
        <authorList>
            <consortium name="DOE Joint Genome Institute"/>
            <consortium name="Mycorrhizal Genomics Consortium"/>
            <person name="Kohler A."/>
            <person name="Kuo A."/>
            <person name="Nagy L.G."/>
            <person name="Floudas D."/>
            <person name="Copeland A."/>
            <person name="Barry K.W."/>
            <person name="Cichocki N."/>
            <person name="Veneault-Fourrey C."/>
            <person name="LaButti K."/>
            <person name="Lindquist E.A."/>
            <person name="Lipzen A."/>
            <person name="Lundell T."/>
            <person name="Morin E."/>
            <person name="Murat C."/>
            <person name="Riley R."/>
            <person name="Ohm R."/>
            <person name="Sun H."/>
            <person name="Tunlid A."/>
            <person name="Henrissat B."/>
            <person name="Grigoriev I.V."/>
            <person name="Hibbett D.S."/>
            <person name="Martin F."/>
        </authorList>
    </citation>
    <scope>NUCLEOTIDE SEQUENCE [LARGE SCALE GENOMIC DNA]</scope>
    <source>
        <strain evidence="12">MAFF 305830</strain>
    </source>
</reference>
<evidence type="ECO:0000256" key="4">
    <source>
        <dbReference type="ARBA" id="ARBA00022617"/>
    </source>
</evidence>
<dbReference type="Proteomes" id="UP000054097">
    <property type="component" value="Unassembled WGS sequence"/>
</dbReference>
<dbReference type="PANTHER" id="PTHR24305">
    <property type="entry name" value="CYTOCHROME P450"/>
    <property type="match status" value="1"/>
</dbReference>
<evidence type="ECO:0000256" key="1">
    <source>
        <dbReference type="ARBA" id="ARBA00001971"/>
    </source>
</evidence>
<comment type="pathway">
    <text evidence="2">Secondary metabolite biosynthesis.</text>
</comment>
<dbReference type="Pfam" id="PF00067">
    <property type="entry name" value="p450"/>
    <property type="match status" value="1"/>
</dbReference>
<dbReference type="PRINTS" id="PR00463">
    <property type="entry name" value="EP450I"/>
</dbReference>
<sequence>MPLFTWGVPLLAGGLVVHYVVSKMVYPVLWSPIDNLPGPLTSSFWESNLHQLFDSRRSWAAHEKLAQVYGRTLRVFGLAKFDQRVLSMDPSVISHVLHRPSIYQKPWQTRAFISAIIGESLLSSEGGKHRRQRRVADQAFSERNLQSFLPIMFSRAAELTERWVAIADKSDEGKATIDVVNWIQRTTLDVIGEVGFGVNLNALNDEHNELHLTYKEMFGVLLKRQHPLITLIGISLPRLQPWIPTDMFTTLTRCKSAVHEFGSKLIEEKRQLLSGQEKCKARDFLTLFLKANSQPDLSEDQRMSDQELLDIVNTMLSAGSDTTALSIVWALHYLSINPAVQARLKEELANIPVYNASQICSEEEIIAHFNAIDRLPYLDAVMKETIRLAPSIHSTIRVAMTDDEIPLSEEMIMRDGSIEKTFKVKKGQWIHLPLEATSIDRTIWGEDAWEFKPERWDSLPEKVADLRGPYANMLSFSAGPRVCIGMRFAQMEWKIDLHHIISCLTFGPTAKIVKGTVSFSRPYVEEDWRKGRPSSLPLSVSRDLPEEAVCT</sequence>
<keyword evidence="12" id="KW-1185">Reference proteome</keyword>
<dbReference type="PRINTS" id="PR00385">
    <property type="entry name" value="P450"/>
</dbReference>
<evidence type="ECO:0000256" key="3">
    <source>
        <dbReference type="ARBA" id="ARBA00010617"/>
    </source>
</evidence>
<reference evidence="11 12" key="1">
    <citation type="submission" date="2014-04" db="EMBL/GenBank/DDBJ databases">
        <authorList>
            <consortium name="DOE Joint Genome Institute"/>
            <person name="Kuo A."/>
            <person name="Zuccaro A."/>
            <person name="Kohler A."/>
            <person name="Nagy L.G."/>
            <person name="Floudas D."/>
            <person name="Copeland A."/>
            <person name="Barry K.W."/>
            <person name="Cichocki N."/>
            <person name="Veneault-Fourrey C."/>
            <person name="LaButti K."/>
            <person name="Lindquist E.A."/>
            <person name="Lipzen A."/>
            <person name="Lundell T."/>
            <person name="Morin E."/>
            <person name="Murat C."/>
            <person name="Sun H."/>
            <person name="Tunlid A."/>
            <person name="Henrissat B."/>
            <person name="Grigoriev I.V."/>
            <person name="Hibbett D.S."/>
            <person name="Martin F."/>
            <person name="Nordberg H.P."/>
            <person name="Cantor M.N."/>
            <person name="Hua S.X."/>
        </authorList>
    </citation>
    <scope>NUCLEOTIDE SEQUENCE [LARGE SCALE GENOMIC DNA]</scope>
    <source>
        <strain evidence="11 12">MAFF 305830</strain>
    </source>
</reference>
<dbReference type="InterPro" id="IPR017972">
    <property type="entry name" value="Cyt_P450_CS"/>
</dbReference>
<keyword evidence="8 10" id="KW-0503">Monooxygenase</keyword>
<dbReference type="GO" id="GO:0016705">
    <property type="term" value="F:oxidoreductase activity, acting on paired donors, with incorporation or reduction of molecular oxygen"/>
    <property type="evidence" value="ECO:0007669"/>
    <property type="project" value="InterPro"/>
</dbReference>
<dbReference type="GO" id="GO:0004497">
    <property type="term" value="F:monooxygenase activity"/>
    <property type="evidence" value="ECO:0007669"/>
    <property type="project" value="UniProtKB-KW"/>
</dbReference>
<dbReference type="Gene3D" id="1.10.630.10">
    <property type="entry name" value="Cytochrome P450"/>
    <property type="match status" value="1"/>
</dbReference>
<dbReference type="EMBL" id="KN824284">
    <property type="protein sequence ID" value="KIM30562.1"/>
    <property type="molecule type" value="Genomic_DNA"/>
</dbReference>
<comment type="similarity">
    <text evidence="3 10">Belongs to the cytochrome P450 family.</text>
</comment>
<evidence type="ECO:0000256" key="9">
    <source>
        <dbReference type="PIRSR" id="PIRSR602401-1"/>
    </source>
</evidence>
<evidence type="ECO:0000256" key="7">
    <source>
        <dbReference type="ARBA" id="ARBA00023004"/>
    </source>
</evidence>
<protein>
    <recommendedName>
        <fullName evidence="13">Cytochrome P450</fullName>
    </recommendedName>
</protein>
<organism evidence="11 12">
    <name type="scientific">Serendipita vermifera MAFF 305830</name>
    <dbReference type="NCBI Taxonomy" id="933852"/>
    <lineage>
        <taxon>Eukaryota</taxon>
        <taxon>Fungi</taxon>
        <taxon>Dikarya</taxon>
        <taxon>Basidiomycota</taxon>
        <taxon>Agaricomycotina</taxon>
        <taxon>Agaricomycetes</taxon>
        <taxon>Sebacinales</taxon>
        <taxon>Serendipitaceae</taxon>
        <taxon>Serendipita</taxon>
    </lineage>
</organism>
<evidence type="ECO:0000256" key="6">
    <source>
        <dbReference type="ARBA" id="ARBA00023002"/>
    </source>
</evidence>
<dbReference type="PANTHER" id="PTHR24305:SF166">
    <property type="entry name" value="CYTOCHROME P450 12A4, MITOCHONDRIAL-RELATED"/>
    <property type="match status" value="1"/>
</dbReference>
<keyword evidence="5 9" id="KW-0479">Metal-binding</keyword>
<dbReference type="InterPro" id="IPR001128">
    <property type="entry name" value="Cyt_P450"/>
</dbReference>
<evidence type="ECO:0000256" key="2">
    <source>
        <dbReference type="ARBA" id="ARBA00005179"/>
    </source>
</evidence>
<dbReference type="HOGENOM" id="CLU_001570_5_11_1"/>
<evidence type="ECO:0008006" key="13">
    <source>
        <dbReference type="Google" id="ProtNLM"/>
    </source>
</evidence>
<dbReference type="InterPro" id="IPR050121">
    <property type="entry name" value="Cytochrome_P450_monoxygenase"/>
</dbReference>
<dbReference type="PROSITE" id="PS00086">
    <property type="entry name" value="CYTOCHROME_P450"/>
    <property type="match status" value="1"/>
</dbReference>
<dbReference type="GO" id="GO:0005506">
    <property type="term" value="F:iron ion binding"/>
    <property type="evidence" value="ECO:0007669"/>
    <property type="project" value="InterPro"/>
</dbReference>
<name>A0A0C2XNL9_SERVB</name>
<dbReference type="InterPro" id="IPR036396">
    <property type="entry name" value="Cyt_P450_sf"/>
</dbReference>
<dbReference type="STRING" id="933852.A0A0C2XNL9"/>
<evidence type="ECO:0000256" key="10">
    <source>
        <dbReference type="RuleBase" id="RU000461"/>
    </source>
</evidence>
<keyword evidence="7 9" id="KW-0408">Iron</keyword>
<proteinExistence type="inferred from homology"/>
<evidence type="ECO:0000313" key="12">
    <source>
        <dbReference type="Proteomes" id="UP000054097"/>
    </source>
</evidence>
<accession>A0A0C2XNL9</accession>
<keyword evidence="4 9" id="KW-0349">Heme</keyword>
<comment type="cofactor">
    <cofactor evidence="1 9">
        <name>heme</name>
        <dbReference type="ChEBI" id="CHEBI:30413"/>
    </cofactor>
</comment>
<dbReference type="OrthoDB" id="1470350at2759"/>
<gene>
    <name evidence="11" type="ORF">M408DRAFT_22048</name>
</gene>
<dbReference type="GO" id="GO:0020037">
    <property type="term" value="F:heme binding"/>
    <property type="evidence" value="ECO:0007669"/>
    <property type="project" value="InterPro"/>
</dbReference>
<feature type="binding site" description="axial binding residue" evidence="9">
    <location>
        <position position="483"/>
    </location>
    <ligand>
        <name>heme</name>
        <dbReference type="ChEBI" id="CHEBI:30413"/>
    </ligand>
    <ligandPart>
        <name>Fe</name>
        <dbReference type="ChEBI" id="CHEBI:18248"/>
    </ligandPart>
</feature>
<keyword evidence="6 10" id="KW-0560">Oxidoreductase</keyword>
<evidence type="ECO:0000256" key="5">
    <source>
        <dbReference type="ARBA" id="ARBA00022723"/>
    </source>
</evidence>
<dbReference type="SUPFAM" id="SSF48264">
    <property type="entry name" value="Cytochrome P450"/>
    <property type="match status" value="1"/>
</dbReference>
<dbReference type="InterPro" id="IPR002401">
    <property type="entry name" value="Cyt_P450_E_grp-I"/>
</dbReference>
<evidence type="ECO:0000256" key="8">
    <source>
        <dbReference type="ARBA" id="ARBA00023033"/>
    </source>
</evidence>